<evidence type="ECO:0008006" key="3">
    <source>
        <dbReference type="Google" id="ProtNLM"/>
    </source>
</evidence>
<dbReference type="Proteomes" id="UP001362999">
    <property type="component" value="Unassembled WGS sequence"/>
</dbReference>
<sequence length="201" mass="22563">MSPGSFSFSLAWDEDEGDMRASGPGDAEFLTTLNQNAHISLLKRIHIPKKRLRTVLNDVEDIVKQMAPFQVAISPTVRKSRSLSVIFLKIADSTTSPPSWSSNPQTPTLSTLRSCVMKIFNDPLKLWSEDETLTYHPHLTLRRYCNPQNITEEAQICSEAIQAHVGPFRGQLGLVIRGITLFKDTRLGPRVVKHFPFGGQY</sequence>
<evidence type="ECO:0000313" key="2">
    <source>
        <dbReference type="Proteomes" id="UP001362999"/>
    </source>
</evidence>
<organism evidence="1 2">
    <name type="scientific">Favolaschia claudopus</name>
    <dbReference type="NCBI Taxonomy" id="2862362"/>
    <lineage>
        <taxon>Eukaryota</taxon>
        <taxon>Fungi</taxon>
        <taxon>Dikarya</taxon>
        <taxon>Basidiomycota</taxon>
        <taxon>Agaricomycotina</taxon>
        <taxon>Agaricomycetes</taxon>
        <taxon>Agaricomycetidae</taxon>
        <taxon>Agaricales</taxon>
        <taxon>Marasmiineae</taxon>
        <taxon>Mycenaceae</taxon>
        <taxon>Favolaschia</taxon>
    </lineage>
</organism>
<dbReference type="AlphaFoldDB" id="A0AAW0A6F9"/>
<protein>
    <recommendedName>
        <fullName evidence="3">U6 snRNA phosphodiesterase</fullName>
    </recommendedName>
</protein>
<dbReference type="EMBL" id="JAWWNJ010000082">
    <property type="protein sequence ID" value="KAK7001669.1"/>
    <property type="molecule type" value="Genomic_DNA"/>
</dbReference>
<reference evidence="1 2" key="1">
    <citation type="journal article" date="2024" name="J Genomics">
        <title>Draft genome sequencing and assembly of Favolaschia claudopus CIRM-BRFM 2984 isolated from oak limbs.</title>
        <authorList>
            <person name="Navarro D."/>
            <person name="Drula E."/>
            <person name="Chaduli D."/>
            <person name="Cazenave R."/>
            <person name="Ahrendt S."/>
            <person name="Wang J."/>
            <person name="Lipzen A."/>
            <person name="Daum C."/>
            <person name="Barry K."/>
            <person name="Grigoriev I.V."/>
            <person name="Favel A."/>
            <person name="Rosso M.N."/>
            <person name="Martin F."/>
        </authorList>
    </citation>
    <scope>NUCLEOTIDE SEQUENCE [LARGE SCALE GENOMIC DNA]</scope>
    <source>
        <strain evidence="1 2">CIRM-BRFM 2984</strain>
    </source>
</reference>
<dbReference type="Gene3D" id="3.90.1140.10">
    <property type="entry name" value="Cyclic phosphodiesterase"/>
    <property type="match status" value="1"/>
</dbReference>
<name>A0AAW0A6F9_9AGAR</name>
<proteinExistence type="predicted"/>
<keyword evidence="2" id="KW-1185">Reference proteome</keyword>
<dbReference type="InterPro" id="IPR009097">
    <property type="entry name" value="Cyclic_Pdiesterase"/>
</dbReference>
<dbReference type="SUPFAM" id="SSF55144">
    <property type="entry name" value="LigT-like"/>
    <property type="match status" value="1"/>
</dbReference>
<accession>A0AAW0A6F9</accession>
<evidence type="ECO:0000313" key="1">
    <source>
        <dbReference type="EMBL" id="KAK7001669.1"/>
    </source>
</evidence>
<comment type="caution">
    <text evidence="1">The sequence shown here is derived from an EMBL/GenBank/DDBJ whole genome shotgun (WGS) entry which is preliminary data.</text>
</comment>
<gene>
    <name evidence="1" type="ORF">R3P38DRAFT_3405073</name>
</gene>